<dbReference type="InterPro" id="IPR013630">
    <property type="entry name" value="Methyltransf_Zn-bd_dom_put"/>
</dbReference>
<dbReference type="STRING" id="1921510.BSL82_03200"/>
<dbReference type="GO" id="GO:0032259">
    <property type="term" value="P:methylation"/>
    <property type="evidence" value="ECO:0007669"/>
    <property type="project" value="UniProtKB-KW"/>
</dbReference>
<dbReference type="InterPro" id="IPR038576">
    <property type="entry name" value="Methyltransf_Zn-bd_dom_put_sf"/>
</dbReference>
<dbReference type="GO" id="GO:0008168">
    <property type="term" value="F:methyltransferase activity"/>
    <property type="evidence" value="ECO:0007669"/>
    <property type="project" value="UniProtKB-KW"/>
</dbReference>
<sequence>MTTLSQCRACLAPDPYLFLPMGDHPPAQAFIRSGDVAKDQPAFPLNTQVCLECGLIQVADQIPADYFRHYLYVPSGAATMHTHFRGLAEVVTEKANGGLVIDIGCNDGLMLMAANGMGARTLGIDPAANIVEIANERGVDVHVAYFNPATAAEVLEKHEAPKVICSTNTFNHIGDLHDFMKGVDILLADDGTFILELPWAKDLIEKNEFDTVYQEHLSEFSLLSLARLGAFFDMHVVDVTRLGVHGGSMRIFLRRKAMNDTPAPVVQEMLDEELASGMLDKESYDAFTRRVDDVGTELRQMLKEMKAKGLKIAGYGAPAKGNTLLNYFGIGPSELDFLVDRNPLKHDLYSPGMKIPVRGTDAITSEKPDVLLVLAWNFFDEIKDQQADFLAAGGQFLVPLPQPTLVN</sequence>
<proteinExistence type="predicted"/>
<dbReference type="Gene3D" id="3.40.50.720">
    <property type="entry name" value="NAD(P)-binding Rossmann-like Domain"/>
    <property type="match status" value="1"/>
</dbReference>
<dbReference type="Gene3D" id="6.10.250.3100">
    <property type="match status" value="1"/>
</dbReference>
<accession>A0A1L3ZS29</accession>
<dbReference type="EMBL" id="CP018221">
    <property type="protein sequence ID" value="API58429.1"/>
    <property type="molecule type" value="Genomic_DNA"/>
</dbReference>
<dbReference type="Pfam" id="PF08421">
    <property type="entry name" value="Methyltransf_13"/>
    <property type="match status" value="1"/>
</dbReference>
<evidence type="ECO:0000259" key="1">
    <source>
        <dbReference type="Pfam" id="PF08421"/>
    </source>
</evidence>
<evidence type="ECO:0000259" key="2">
    <source>
        <dbReference type="Pfam" id="PF08484"/>
    </source>
</evidence>
<gene>
    <name evidence="3" type="ORF">BSL82_03200</name>
</gene>
<dbReference type="KEGG" id="sphj:BSL82_03200"/>
<protein>
    <submittedName>
        <fullName evidence="3">SAM-dependent methyltransferase</fullName>
    </submittedName>
</protein>
<keyword evidence="3" id="KW-0808">Transferase</keyword>
<dbReference type="OrthoDB" id="9815644at2"/>
<reference evidence="4" key="1">
    <citation type="submission" date="2016-11" db="EMBL/GenBank/DDBJ databases">
        <title>Complete Genome Sequence of alachlor-degrading Sphingomonas sp. strain JJ-A5.</title>
        <authorList>
            <person name="Lee H."/>
            <person name="Ka J.-O."/>
        </authorList>
    </citation>
    <scope>NUCLEOTIDE SEQUENCE [LARGE SCALE GENOMIC DNA]</scope>
    <source>
        <strain evidence="4">JJ-A5</strain>
    </source>
</reference>
<dbReference type="Pfam" id="PF13489">
    <property type="entry name" value="Methyltransf_23"/>
    <property type="match status" value="1"/>
</dbReference>
<keyword evidence="4" id="KW-1185">Reference proteome</keyword>
<dbReference type="Gene3D" id="3.40.50.150">
    <property type="entry name" value="Vaccinia Virus protein VP39"/>
    <property type="match status" value="1"/>
</dbReference>
<dbReference type="InterPro" id="IPR013691">
    <property type="entry name" value="MeTrfase_14"/>
</dbReference>
<dbReference type="RefSeq" id="WP_072596002.1">
    <property type="nucleotide sequence ID" value="NZ_CP018221.1"/>
</dbReference>
<dbReference type="Gene3D" id="6.20.50.110">
    <property type="entry name" value="Methyltransferase, zinc-binding domain"/>
    <property type="match status" value="1"/>
</dbReference>
<feature type="domain" description="C-methyltransferase" evidence="2">
    <location>
        <begin position="244"/>
        <end position="401"/>
    </location>
</feature>
<dbReference type="Pfam" id="PF08484">
    <property type="entry name" value="Methyltransf_14"/>
    <property type="match status" value="1"/>
</dbReference>
<dbReference type="PANTHER" id="PTHR43861:SF5">
    <property type="entry name" value="BLL5978 PROTEIN"/>
    <property type="match status" value="1"/>
</dbReference>
<dbReference type="Proteomes" id="UP000182063">
    <property type="component" value="Chromosome"/>
</dbReference>
<organism evidence="3 4">
    <name type="scientific">Tardibacter chloracetimidivorans</name>
    <dbReference type="NCBI Taxonomy" id="1921510"/>
    <lineage>
        <taxon>Bacteria</taxon>
        <taxon>Pseudomonadati</taxon>
        <taxon>Pseudomonadota</taxon>
        <taxon>Alphaproteobacteria</taxon>
        <taxon>Sphingomonadales</taxon>
        <taxon>Sphingomonadaceae</taxon>
        <taxon>Tardibacter</taxon>
    </lineage>
</organism>
<evidence type="ECO:0000313" key="3">
    <source>
        <dbReference type="EMBL" id="API58429.1"/>
    </source>
</evidence>
<evidence type="ECO:0000313" key="4">
    <source>
        <dbReference type="Proteomes" id="UP000182063"/>
    </source>
</evidence>
<dbReference type="PANTHER" id="PTHR43861">
    <property type="entry name" value="TRANS-ACONITATE 2-METHYLTRANSFERASE-RELATED"/>
    <property type="match status" value="1"/>
</dbReference>
<feature type="domain" description="Methyltransferase putative zinc binding" evidence="1">
    <location>
        <begin position="7"/>
        <end position="65"/>
    </location>
</feature>
<dbReference type="InterPro" id="IPR029063">
    <property type="entry name" value="SAM-dependent_MTases_sf"/>
</dbReference>
<dbReference type="SUPFAM" id="SSF53335">
    <property type="entry name" value="S-adenosyl-L-methionine-dependent methyltransferases"/>
    <property type="match status" value="1"/>
</dbReference>
<keyword evidence="3" id="KW-0489">Methyltransferase</keyword>
<name>A0A1L3ZS29_9SPHN</name>
<dbReference type="AlphaFoldDB" id="A0A1L3ZS29"/>